<dbReference type="Pfam" id="PF03747">
    <property type="entry name" value="ADP_ribosyl_GH"/>
    <property type="match status" value="1"/>
</dbReference>
<evidence type="ECO:0000313" key="3">
    <source>
        <dbReference type="Proteomes" id="UP000295382"/>
    </source>
</evidence>
<proteinExistence type="predicted"/>
<feature type="binding site" evidence="1">
    <location>
        <position position="253"/>
    </location>
    <ligand>
        <name>Mg(2+)</name>
        <dbReference type="ChEBI" id="CHEBI:18420"/>
        <label>1</label>
    </ligand>
</feature>
<dbReference type="InterPro" id="IPR036705">
    <property type="entry name" value="Ribosyl_crysJ1_sf"/>
</dbReference>
<comment type="caution">
    <text evidence="2">The sequence shown here is derived from an EMBL/GenBank/DDBJ whole genome shotgun (WGS) entry which is preliminary data.</text>
</comment>
<dbReference type="InterPro" id="IPR050792">
    <property type="entry name" value="ADP-ribosylglycohydrolase"/>
</dbReference>
<feature type="binding site" evidence="1">
    <location>
        <position position="53"/>
    </location>
    <ligand>
        <name>Mg(2+)</name>
        <dbReference type="ChEBI" id="CHEBI:18420"/>
        <label>1</label>
    </ligand>
</feature>
<gene>
    <name evidence="2" type="ORF">EDC30_110107</name>
</gene>
<dbReference type="PANTHER" id="PTHR16222:SF12">
    <property type="entry name" value="ADP-RIBOSYLGLYCOHYDROLASE-RELATED"/>
    <property type="match status" value="1"/>
</dbReference>
<evidence type="ECO:0000313" key="2">
    <source>
        <dbReference type="EMBL" id="TCS35638.1"/>
    </source>
</evidence>
<organism evidence="2 3">
    <name type="scientific">Paucimonas lemoignei</name>
    <name type="common">Pseudomonas lemoignei</name>
    <dbReference type="NCBI Taxonomy" id="29443"/>
    <lineage>
        <taxon>Bacteria</taxon>
        <taxon>Pseudomonadati</taxon>
        <taxon>Pseudomonadota</taxon>
        <taxon>Betaproteobacteria</taxon>
        <taxon>Burkholderiales</taxon>
        <taxon>Burkholderiaceae</taxon>
        <taxon>Paucimonas</taxon>
    </lineage>
</organism>
<feature type="binding site" evidence="1">
    <location>
        <position position="55"/>
    </location>
    <ligand>
        <name>Mg(2+)</name>
        <dbReference type="ChEBI" id="CHEBI:18420"/>
        <label>1</label>
    </ligand>
</feature>
<dbReference type="Gene3D" id="1.10.4080.10">
    <property type="entry name" value="ADP-ribosylation/Crystallin J1"/>
    <property type="match status" value="1"/>
</dbReference>
<reference evidence="2 3" key="1">
    <citation type="submission" date="2019-03" db="EMBL/GenBank/DDBJ databases">
        <title>Genomic Encyclopedia of Type Strains, Phase IV (KMG-IV): sequencing the most valuable type-strain genomes for metagenomic binning, comparative biology and taxonomic classification.</title>
        <authorList>
            <person name="Goeker M."/>
        </authorList>
    </citation>
    <scope>NUCLEOTIDE SEQUENCE [LARGE SCALE GENOMIC DNA]</scope>
    <source>
        <strain evidence="2 3">DSM 7445</strain>
    </source>
</reference>
<dbReference type="GO" id="GO:0016787">
    <property type="term" value="F:hydrolase activity"/>
    <property type="evidence" value="ECO:0007669"/>
    <property type="project" value="UniProtKB-KW"/>
</dbReference>
<dbReference type="SUPFAM" id="SSF101478">
    <property type="entry name" value="ADP-ribosylglycohydrolase"/>
    <property type="match status" value="1"/>
</dbReference>
<keyword evidence="1" id="KW-0460">Magnesium</keyword>
<evidence type="ECO:0000256" key="1">
    <source>
        <dbReference type="PIRSR" id="PIRSR605502-1"/>
    </source>
</evidence>
<dbReference type="InterPro" id="IPR005502">
    <property type="entry name" value="Ribosyl_crysJ1"/>
</dbReference>
<feature type="binding site" evidence="1">
    <location>
        <position position="256"/>
    </location>
    <ligand>
        <name>Mg(2+)</name>
        <dbReference type="ChEBI" id="CHEBI:18420"/>
        <label>1</label>
    </ligand>
</feature>
<feature type="binding site" evidence="1">
    <location>
        <position position="54"/>
    </location>
    <ligand>
        <name>Mg(2+)</name>
        <dbReference type="ChEBI" id="CHEBI:18420"/>
        <label>1</label>
    </ligand>
</feature>
<accession>A0A4R3HRT7</accession>
<protein>
    <submittedName>
        <fullName evidence="2">ADP-ribosyl-[dinitrogen reductase] hydrolase</fullName>
    </submittedName>
</protein>
<name>A0A4R3HRT7_PAULE</name>
<keyword evidence="1" id="KW-0479">Metal-binding</keyword>
<keyword evidence="2" id="KW-0378">Hydrolase</keyword>
<keyword evidence="3" id="KW-1185">Reference proteome</keyword>
<dbReference type="GO" id="GO:0046872">
    <property type="term" value="F:metal ion binding"/>
    <property type="evidence" value="ECO:0007669"/>
    <property type="project" value="UniProtKB-KW"/>
</dbReference>
<dbReference type="AlphaFoldDB" id="A0A4R3HRT7"/>
<feature type="binding site" evidence="1">
    <location>
        <position position="255"/>
    </location>
    <ligand>
        <name>Mg(2+)</name>
        <dbReference type="ChEBI" id="CHEBI:18420"/>
        <label>1</label>
    </ligand>
</feature>
<comment type="cofactor">
    <cofactor evidence="1">
        <name>Mg(2+)</name>
        <dbReference type="ChEBI" id="CHEBI:18420"/>
    </cofactor>
    <text evidence="1">Binds 2 magnesium ions per subunit.</text>
</comment>
<dbReference type="EMBL" id="SLZQ01000010">
    <property type="protein sequence ID" value="TCS35638.1"/>
    <property type="molecule type" value="Genomic_DNA"/>
</dbReference>
<sequence>MTSMRNRYLGAMLGLACGDAVGTTVEFCPRGSFNPVTDMVGGGPFGLRPGQWTDDTSMALCLAESLLTKGGFDPVDQMVRYLNWWKWGYLSSTGSCFDIGMTVRSALAKFEVSRDPYSGAVDPHSAGNGSLMRLAPVILHAHGDMPMLLGLAADSSRTTHGAAEAVECCQLFGEILSRALSGMPKEALLDNMHFVPAEPNVRQLMSGEFLRKDEDRIRGSGYCMESLEAALWCFYHTDSLEEAVLRAVNLGDDADTTGAIVGQIAGAYYGVEAIPSRWLSTLAMRDDIELMADSLYERFASKAKS</sequence>
<dbReference type="Proteomes" id="UP000295382">
    <property type="component" value="Unassembled WGS sequence"/>
</dbReference>
<dbReference type="PANTHER" id="PTHR16222">
    <property type="entry name" value="ADP-RIBOSYLGLYCOHYDROLASE"/>
    <property type="match status" value="1"/>
</dbReference>